<keyword evidence="1" id="KW-1133">Transmembrane helix</keyword>
<feature type="transmembrane region" description="Helical" evidence="1">
    <location>
        <begin position="20"/>
        <end position="44"/>
    </location>
</feature>
<keyword evidence="1" id="KW-0812">Transmembrane</keyword>
<evidence type="ECO:0000256" key="1">
    <source>
        <dbReference type="SAM" id="Phobius"/>
    </source>
</evidence>
<dbReference type="AlphaFoldDB" id="A0A318ZNT9"/>
<accession>A0A318ZNT9</accession>
<dbReference type="RefSeq" id="XP_025435188.1">
    <property type="nucleotide sequence ID" value="XM_025580059.1"/>
</dbReference>
<gene>
    <name evidence="2" type="ORF">BP01DRAFT_73659</name>
</gene>
<reference evidence="2 3" key="1">
    <citation type="submission" date="2016-12" db="EMBL/GenBank/DDBJ databases">
        <title>The genomes of Aspergillus section Nigri reveals drivers in fungal speciation.</title>
        <authorList>
            <consortium name="DOE Joint Genome Institute"/>
            <person name="Vesth T.C."/>
            <person name="Nybo J."/>
            <person name="Theobald S."/>
            <person name="Brandl J."/>
            <person name="Frisvad J.C."/>
            <person name="Nielsen K.F."/>
            <person name="Lyhne E.K."/>
            <person name="Kogle M.E."/>
            <person name="Kuo A."/>
            <person name="Riley R."/>
            <person name="Clum A."/>
            <person name="Nolan M."/>
            <person name="Lipzen A."/>
            <person name="Salamov A."/>
            <person name="Henrissat B."/>
            <person name="Wiebenga A."/>
            <person name="De Vries R.P."/>
            <person name="Grigoriev I.V."/>
            <person name="Mortensen U.H."/>
            <person name="Andersen M.R."/>
            <person name="Baker S.E."/>
        </authorList>
    </citation>
    <scope>NUCLEOTIDE SEQUENCE [LARGE SCALE GENOMIC DNA]</scope>
    <source>
        <strain evidence="2 3">JOP 1030-1</strain>
    </source>
</reference>
<dbReference type="GeneID" id="37081288"/>
<organism evidence="2 3">
    <name type="scientific">Aspergillus saccharolyticus JOP 1030-1</name>
    <dbReference type="NCBI Taxonomy" id="1450539"/>
    <lineage>
        <taxon>Eukaryota</taxon>
        <taxon>Fungi</taxon>
        <taxon>Dikarya</taxon>
        <taxon>Ascomycota</taxon>
        <taxon>Pezizomycotina</taxon>
        <taxon>Eurotiomycetes</taxon>
        <taxon>Eurotiomycetidae</taxon>
        <taxon>Eurotiales</taxon>
        <taxon>Aspergillaceae</taxon>
        <taxon>Aspergillus</taxon>
        <taxon>Aspergillus subgen. Circumdati</taxon>
    </lineage>
</organism>
<name>A0A318ZNT9_9EURO</name>
<evidence type="ECO:0000313" key="3">
    <source>
        <dbReference type="Proteomes" id="UP000248349"/>
    </source>
</evidence>
<keyword evidence="1" id="KW-0472">Membrane</keyword>
<keyword evidence="3" id="KW-1185">Reference proteome</keyword>
<evidence type="ECO:0000313" key="2">
    <source>
        <dbReference type="EMBL" id="PYH49206.1"/>
    </source>
</evidence>
<proteinExistence type="predicted"/>
<dbReference type="EMBL" id="KZ821219">
    <property type="protein sequence ID" value="PYH49206.1"/>
    <property type="molecule type" value="Genomic_DNA"/>
</dbReference>
<sequence length="76" mass="8311">MCYFLNISFYAIENRNSTSVFLLPFSLVINCLLFPFALLVIDFFGGLRSPTQSSSAVCAFPSSVCSHLPAPSLILT</sequence>
<dbReference type="Proteomes" id="UP000248349">
    <property type="component" value="Unassembled WGS sequence"/>
</dbReference>
<protein>
    <submittedName>
        <fullName evidence="2">Uncharacterized protein</fullName>
    </submittedName>
</protein>